<evidence type="ECO:0008006" key="4">
    <source>
        <dbReference type="Google" id="ProtNLM"/>
    </source>
</evidence>
<comment type="caution">
    <text evidence="2">The sequence shown here is derived from an EMBL/GenBank/DDBJ whole genome shotgun (WGS) entry which is preliminary data.</text>
</comment>
<dbReference type="EMBL" id="JAOQKI010000028">
    <property type="protein sequence ID" value="MCU6718196.1"/>
    <property type="molecule type" value="Genomic_DNA"/>
</dbReference>
<organism evidence="2 3">
    <name type="scientific">Roseburia amylophila</name>
    <dbReference type="NCBI Taxonomy" id="2981794"/>
    <lineage>
        <taxon>Bacteria</taxon>
        <taxon>Bacillati</taxon>
        <taxon>Bacillota</taxon>
        <taxon>Clostridia</taxon>
        <taxon>Lachnospirales</taxon>
        <taxon>Lachnospiraceae</taxon>
        <taxon>Roseburia</taxon>
    </lineage>
</organism>
<dbReference type="RefSeq" id="WP_262624312.1">
    <property type="nucleotide sequence ID" value="NZ_JAOQKI010000028.1"/>
</dbReference>
<keyword evidence="1" id="KW-0812">Transmembrane</keyword>
<keyword evidence="1" id="KW-0472">Membrane</keyword>
<evidence type="ECO:0000313" key="2">
    <source>
        <dbReference type="EMBL" id="MCU6718196.1"/>
    </source>
</evidence>
<sequence length="117" mass="13658">MAATIIYLVISLLVSLIFIILGIMQYRSEKPVSINMGEKPLRKEELTNVTEWNHRHGRNFIILGCVLFITQAVFGYFIKKLDGVVVQVVIYMIVLFSEIAWVEFEHNMMKKKMIKKH</sequence>
<gene>
    <name evidence="2" type="ORF">OCV43_13150</name>
</gene>
<proteinExistence type="predicted"/>
<keyword evidence="1" id="KW-1133">Transmembrane helix</keyword>
<protein>
    <recommendedName>
        <fullName evidence="4">SdpI family protein</fullName>
    </recommendedName>
</protein>
<feature type="transmembrane region" description="Helical" evidence="1">
    <location>
        <begin position="84"/>
        <end position="104"/>
    </location>
</feature>
<feature type="transmembrane region" description="Helical" evidence="1">
    <location>
        <begin position="60"/>
        <end position="78"/>
    </location>
</feature>
<accession>A0ABT2SGR4</accession>
<evidence type="ECO:0000256" key="1">
    <source>
        <dbReference type="SAM" id="Phobius"/>
    </source>
</evidence>
<name>A0ABT2SGR4_9FIRM</name>
<dbReference type="Proteomes" id="UP001209666">
    <property type="component" value="Unassembled WGS sequence"/>
</dbReference>
<keyword evidence="3" id="KW-1185">Reference proteome</keyword>
<feature type="transmembrane region" description="Helical" evidence="1">
    <location>
        <begin position="6"/>
        <end position="26"/>
    </location>
</feature>
<reference evidence="2 3" key="1">
    <citation type="journal article" date="2021" name="ISME Commun">
        <title>Automated analysis of genomic sequences facilitates high-throughput and comprehensive description of bacteria.</title>
        <authorList>
            <person name="Hitch T.C.A."/>
        </authorList>
    </citation>
    <scope>NUCLEOTIDE SEQUENCE [LARGE SCALE GENOMIC DNA]</scope>
    <source>
        <strain evidence="2 3">Sanger_19</strain>
    </source>
</reference>
<evidence type="ECO:0000313" key="3">
    <source>
        <dbReference type="Proteomes" id="UP001209666"/>
    </source>
</evidence>